<keyword evidence="1" id="KW-0732">Signal</keyword>
<organism evidence="2 3">
    <name type="scientific">Pontiella agarivorans</name>
    <dbReference type="NCBI Taxonomy" id="3038953"/>
    <lineage>
        <taxon>Bacteria</taxon>
        <taxon>Pseudomonadati</taxon>
        <taxon>Kiritimatiellota</taxon>
        <taxon>Kiritimatiellia</taxon>
        <taxon>Kiritimatiellales</taxon>
        <taxon>Pontiellaceae</taxon>
        <taxon>Pontiella</taxon>
    </lineage>
</organism>
<feature type="signal peptide" evidence="1">
    <location>
        <begin position="1"/>
        <end position="22"/>
    </location>
</feature>
<dbReference type="PANTHER" id="PTHR43739">
    <property type="entry name" value="XYLOGLUCANASE (EUROFUNG)"/>
    <property type="match status" value="1"/>
</dbReference>
<protein>
    <recommendedName>
        <fullName evidence="4">Sortilin N-terminal domain-containing protein</fullName>
    </recommendedName>
</protein>
<proteinExistence type="predicted"/>
<reference evidence="2 3" key="1">
    <citation type="journal article" date="2024" name="Appl. Environ. Microbiol.">
        <title>Pontiella agarivorans sp. nov., a novel marine anaerobic bacterium capable of degrading macroalgal polysaccharides and fixing nitrogen.</title>
        <authorList>
            <person name="Liu N."/>
            <person name="Kivenson V."/>
            <person name="Peng X."/>
            <person name="Cui Z."/>
            <person name="Lankiewicz T.S."/>
            <person name="Gosselin K.M."/>
            <person name="English C.J."/>
            <person name="Blair E.M."/>
            <person name="O'Malley M.A."/>
            <person name="Valentine D.L."/>
        </authorList>
    </citation>
    <scope>NUCLEOTIDE SEQUENCE [LARGE SCALE GENOMIC DNA]</scope>
    <source>
        <strain evidence="2 3">NLcol2</strain>
    </source>
</reference>
<dbReference type="InterPro" id="IPR015943">
    <property type="entry name" value="WD40/YVTN_repeat-like_dom_sf"/>
</dbReference>
<accession>A0ABU5MY81</accession>
<evidence type="ECO:0000313" key="3">
    <source>
        <dbReference type="Proteomes" id="UP001290861"/>
    </source>
</evidence>
<dbReference type="Proteomes" id="UP001290861">
    <property type="component" value="Unassembled WGS sequence"/>
</dbReference>
<dbReference type="PANTHER" id="PTHR43739:SF5">
    <property type="entry name" value="EXO-ALPHA-SIALIDASE"/>
    <property type="match status" value="1"/>
</dbReference>
<comment type="caution">
    <text evidence="2">The sequence shown here is derived from an EMBL/GenBank/DDBJ whole genome shotgun (WGS) entry which is preliminary data.</text>
</comment>
<dbReference type="InterPro" id="IPR052025">
    <property type="entry name" value="Xyloglucanase_GH74"/>
</dbReference>
<name>A0ABU5MY81_9BACT</name>
<keyword evidence="3" id="KW-1185">Reference proteome</keyword>
<sequence>MMKSTCTLQIMLLLGLASLAGAQQMDFTPFWTERQVSTDRIEWEQIGPGNSGHVNGLWFNRYKADTVFVSPDMFDSYRSPDLGLSWKTIKDFDGTGGDKTRYSGVEFSALDPDCGILIGRRDLSVTYDGGETWSDFSSAPWYSYGASYNTIVSCAAIDPQTTNVWFVGAGGHQRRQRTFGTMSEVSEADPHGLRDPYLSGRIYKTTDSGQSWTYTTNGINPLAEFCRIVVHPADSNVVFAASNYGFYTSVDGGEHWTESSTGLDNEVMIDFDYHWNPSNAPGDRLTFYIINQVRYHLVSTNGGQTVTSSGGLYRSSDLGQSWQICNGAPTGLHQDLTALSGATNVRSFFYKVMAKWFGAFENASAAEAALKDNLPTAVLPYINAVCIDPTDRTRVYVSHLIMNDVKSFPPGLVWRTEDSGATWQSVMRIAPAYTGVDEDYWIARGNPTAPNMEVSHSGTGGFNQSYAKYAQGGIRGIDVNARGEIMALCDHVTVLSTNRGTSWTQVDEDETPDGNWVGRGGSNIAGQDILQDYRLGPNRVYFGTGEHRLWQLRDDGSTIGPGKQSLKHFENATPTVSEIGIHPWDPQTIYALASRQSGAGEFRKSADGGYTWTTLGAPLDYAYAGNPSMAPRTIIVDPIDPNWIYFGVRANSYDPTAVGVYRSSDGGVNWEQANQGFDDEDGTPAVTVLLFDPTDPERKTLWAGVEYGGSGKCVYRSVDRGEHWEAVATIPEDIVSINDVYFDSFGRLFISAGKNWGYTEEGGVWMSEDLGMTWQRIFAMPYTLRIDVSPHDPNRMLVVVGDEARIGHLNPGVYYSEDNGVSWVKGNRGNGNPSRVYKAVFDLFDPQCFWMTCSANGFGRGSVDMGWSDQPVAQIGGNRVYWDQDEIPGENIHLNAHGCFVPEGRTATYAWYDEQGQLLSTDVELSMPWAGGASEITLAVTDSMGQVAETTTSIRIGDPAPVSGGGPMVFSTDQPVGAYRLSTLGLEEFDPASANRTFTSIPLLRRGSGKSRSGGQLFTAPVDFELGSVVCRMGGSSEVNTDSLRASGLNLSVVAYSNGSPDHVAYSEDFLFSSANTNVIQGHEFITFNLSSPLSLEQGAQYALVFWYSDDQIDFINNFGLMWSDRGAGLYAGGHSFDYQWNDSATLNPAVDYPVTFPLDGGASTRDLAFGLVEYQPPYSGYTGWIYSYNYYESTAFDLADPDGDGVPNMVEYALGGNPSDAAIQGEPPHFDVEGSEAMLTHVLRESASDELVYQLEQSSNLLSNDWEQAESLWSQSEDFGPDFIMVTNAFSTDGESKYIRLKIKRK</sequence>
<dbReference type="EMBL" id="JARVCO010000010">
    <property type="protein sequence ID" value="MDZ8119129.1"/>
    <property type="molecule type" value="Genomic_DNA"/>
</dbReference>
<dbReference type="CDD" id="cd15482">
    <property type="entry name" value="Sialidase_non-viral"/>
    <property type="match status" value="2"/>
</dbReference>
<evidence type="ECO:0000256" key="1">
    <source>
        <dbReference type="SAM" id="SignalP"/>
    </source>
</evidence>
<dbReference type="SUPFAM" id="SSF110296">
    <property type="entry name" value="Oligoxyloglucan reducing end-specific cellobiohydrolase"/>
    <property type="match status" value="2"/>
</dbReference>
<evidence type="ECO:0008006" key="4">
    <source>
        <dbReference type="Google" id="ProtNLM"/>
    </source>
</evidence>
<dbReference type="RefSeq" id="WP_322608918.1">
    <property type="nucleotide sequence ID" value="NZ_JARVCO010000010.1"/>
</dbReference>
<gene>
    <name evidence="2" type="ORF">P9H32_10880</name>
</gene>
<evidence type="ECO:0000313" key="2">
    <source>
        <dbReference type="EMBL" id="MDZ8119129.1"/>
    </source>
</evidence>
<dbReference type="Gene3D" id="2.130.10.10">
    <property type="entry name" value="YVTN repeat-like/Quinoprotein amine dehydrogenase"/>
    <property type="match status" value="4"/>
</dbReference>
<feature type="chain" id="PRO_5045451438" description="Sortilin N-terminal domain-containing protein" evidence="1">
    <location>
        <begin position="23"/>
        <end position="1307"/>
    </location>
</feature>